<dbReference type="EMBL" id="ML208425">
    <property type="protein sequence ID" value="TFK65806.1"/>
    <property type="molecule type" value="Genomic_DNA"/>
</dbReference>
<reference evidence="1 2" key="1">
    <citation type="journal article" date="2019" name="Nat. Ecol. Evol.">
        <title>Megaphylogeny resolves global patterns of mushroom evolution.</title>
        <authorList>
            <person name="Varga T."/>
            <person name="Krizsan K."/>
            <person name="Foldi C."/>
            <person name="Dima B."/>
            <person name="Sanchez-Garcia M."/>
            <person name="Sanchez-Ramirez S."/>
            <person name="Szollosi G.J."/>
            <person name="Szarkandi J.G."/>
            <person name="Papp V."/>
            <person name="Albert L."/>
            <person name="Andreopoulos W."/>
            <person name="Angelini C."/>
            <person name="Antonin V."/>
            <person name="Barry K.W."/>
            <person name="Bougher N.L."/>
            <person name="Buchanan P."/>
            <person name="Buyck B."/>
            <person name="Bense V."/>
            <person name="Catcheside P."/>
            <person name="Chovatia M."/>
            <person name="Cooper J."/>
            <person name="Damon W."/>
            <person name="Desjardin D."/>
            <person name="Finy P."/>
            <person name="Geml J."/>
            <person name="Haridas S."/>
            <person name="Hughes K."/>
            <person name="Justo A."/>
            <person name="Karasinski D."/>
            <person name="Kautmanova I."/>
            <person name="Kiss B."/>
            <person name="Kocsube S."/>
            <person name="Kotiranta H."/>
            <person name="LaButti K.M."/>
            <person name="Lechner B.E."/>
            <person name="Liimatainen K."/>
            <person name="Lipzen A."/>
            <person name="Lukacs Z."/>
            <person name="Mihaltcheva S."/>
            <person name="Morgado L.N."/>
            <person name="Niskanen T."/>
            <person name="Noordeloos M.E."/>
            <person name="Ohm R.A."/>
            <person name="Ortiz-Santana B."/>
            <person name="Ovrebo C."/>
            <person name="Racz N."/>
            <person name="Riley R."/>
            <person name="Savchenko A."/>
            <person name="Shiryaev A."/>
            <person name="Soop K."/>
            <person name="Spirin V."/>
            <person name="Szebenyi C."/>
            <person name="Tomsovsky M."/>
            <person name="Tulloss R.E."/>
            <person name="Uehling J."/>
            <person name="Grigoriev I.V."/>
            <person name="Vagvolgyi C."/>
            <person name="Papp T."/>
            <person name="Martin F.M."/>
            <person name="Miettinen O."/>
            <person name="Hibbett D.S."/>
            <person name="Nagy L.G."/>
        </authorList>
    </citation>
    <scope>NUCLEOTIDE SEQUENCE [LARGE SCALE GENOMIC DNA]</scope>
    <source>
        <strain evidence="1 2">NL-1719</strain>
    </source>
</reference>
<organism evidence="1 2">
    <name type="scientific">Pluteus cervinus</name>
    <dbReference type="NCBI Taxonomy" id="181527"/>
    <lineage>
        <taxon>Eukaryota</taxon>
        <taxon>Fungi</taxon>
        <taxon>Dikarya</taxon>
        <taxon>Basidiomycota</taxon>
        <taxon>Agaricomycotina</taxon>
        <taxon>Agaricomycetes</taxon>
        <taxon>Agaricomycetidae</taxon>
        <taxon>Agaricales</taxon>
        <taxon>Pluteineae</taxon>
        <taxon>Pluteaceae</taxon>
        <taxon>Pluteus</taxon>
    </lineage>
</organism>
<dbReference type="Proteomes" id="UP000308600">
    <property type="component" value="Unassembled WGS sequence"/>
</dbReference>
<name>A0ACD3AJV1_9AGAR</name>
<keyword evidence="2" id="KW-1185">Reference proteome</keyword>
<protein>
    <submittedName>
        <fullName evidence="1">Uncharacterized protein</fullName>
    </submittedName>
</protein>
<evidence type="ECO:0000313" key="1">
    <source>
        <dbReference type="EMBL" id="TFK65806.1"/>
    </source>
</evidence>
<gene>
    <name evidence="1" type="ORF">BDN72DRAFT_962245</name>
</gene>
<accession>A0ACD3AJV1</accession>
<proteinExistence type="predicted"/>
<sequence>MQRTRSMVMSQSGIMSAVSIIRETLRNPQPPPPQVILVLDSRKRAYSRDRLATMHHYEIYRLFKTDFDPSLQLGNMELLMTFHSDIPQPPVLMDGNSWKDLLQTVTKVECHRLKTTRITRAQVGYFCLFLLHFIIVFAMGFLVAAWWIIRVRDDFMFLFFMFLFTLALLDDDEVFKPAKSGRAQPRFTESHQAYY</sequence>
<evidence type="ECO:0000313" key="2">
    <source>
        <dbReference type="Proteomes" id="UP000308600"/>
    </source>
</evidence>